<dbReference type="EMBL" id="AMZH03001726">
    <property type="protein sequence ID" value="RRT78241.1"/>
    <property type="molecule type" value="Genomic_DNA"/>
</dbReference>
<organism evidence="2 3">
    <name type="scientific">Ensete ventricosum</name>
    <name type="common">Abyssinian banana</name>
    <name type="synonym">Musa ensete</name>
    <dbReference type="NCBI Taxonomy" id="4639"/>
    <lineage>
        <taxon>Eukaryota</taxon>
        <taxon>Viridiplantae</taxon>
        <taxon>Streptophyta</taxon>
        <taxon>Embryophyta</taxon>
        <taxon>Tracheophyta</taxon>
        <taxon>Spermatophyta</taxon>
        <taxon>Magnoliopsida</taxon>
        <taxon>Liliopsida</taxon>
        <taxon>Zingiberales</taxon>
        <taxon>Musaceae</taxon>
        <taxon>Ensete</taxon>
    </lineage>
</organism>
<gene>
    <name evidence="2" type="ORF">B296_00013507</name>
</gene>
<comment type="caution">
    <text evidence="2">The sequence shown here is derived from an EMBL/GenBank/DDBJ whole genome shotgun (WGS) entry which is preliminary data.</text>
</comment>
<dbReference type="AlphaFoldDB" id="A0A427APT8"/>
<dbReference type="Proteomes" id="UP000287651">
    <property type="component" value="Unassembled WGS sequence"/>
</dbReference>
<sequence length="96" mass="11268">MSYRVFGILRQSIDQGLNPVYPRFSFFLRALYPKESSLRLVEFLQARFKNIEAGFHRCNLGEKPVHHKLFLSPRDRRRFSPRSAEKPAGDGSRSRE</sequence>
<feature type="compositionally biased region" description="Basic residues" evidence="1">
    <location>
        <begin position="71"/>
        <end position="80"/>
    </location>
</feature>
<proteinExistence type="predicted"/>
<protein>
    <submittedName>
        <fullName evidence="2">Uncharacterized protein</fullName>
    </submittedName>
</protein>
<feature type="region of interest" description="Disordered" evidence="1">
    <location>
        <begin position="71"/>
        <end position="96"/>
    </location>
</feature>
<feature type="compositionally biased region" description="Basic and acidic residues" evidence="1">
    <location>
        <begin position="83"/>
        <end position="96"/>
    </location>
</feature>
<evidence type="ECO:0000313" key="3">
    <source>
        <dbReference type="Proteomes" id="UP000287651"/>
    </source>
</evidence>
<reference evidence="2 3" key="1">
    <citation type="journal article" date="2014" name="Agronomy (Basel)">
        <title>A Draft Genome Sequence for Ensete ventricosum, the Drought-Tolerant Tree Against Hunger.</title>
        <authorList>
            <person name="Harrison J."/>
            <person name="Moore K.A."/>
            <person name="Paszkiewicz K."/>
            <person name="Jones T."/>
            <person name="Grant M."/>
            <person name="Ambacheew D."/>
            <person name="Muzemil S."/>
            <person name="Studholme D.J."/>
        </authorList>
    </citation>
    <scope>NUCLEOTIDE SEQUENCE [LARGE SCALE GENOMIC DNA]</scope>
</reference>
<name>A0A427APT8_ENSVE</name>
<accession>A0A427APT8</accession>
<evidence type="ECO:0000313" key="2">
    <source>
        <dbReference type="EMBL" id="RRT78241.1"/>
    </source>
</evidence>
<evidence type="ECO:0000256" key="1">
    <source>
        <dbReference type="SAM" id="MobiDB-lite"/>
    </source>
</evidence>